<keyword evidence="2" id="KW-1185">Reference proteome</keyword>
<gene>
    <name evidence="1" type="ORF">INT45_006928</name>
</gene>
<protein>
    <submittedName>
        <fullName evidence="1">Uncharacterized protein</fullName>
    </submittedName>
</protein>
<comment type="caution">
    <text evidence="1">The sequence shown here is derived from an EMBL/GenBank/DDBJ whole genome shotgun (WGS) entry which is preliminary data.</text>
</comment>
<accession>A0A8H7S6C3</accession>
<name>A0A8H7S6C3_9FUNG</name>
<dbReference type="Proteomes" id="UP000646827">
    <property type="component" value="Unassembled WGS sequence"/>
</dbReference>
<evidence type="ECO:0000313" key="2">
    <source>
        <dbReference type="Proteomes" id="UP000646827"/>
    </source>
</evidence>
<organism evidence="1 2">
    <name type="scientific">Circinella minor</name>
    <dbReference type="NCBI Taxonomy" id="1195481"/>
    <lineage>
        <taxon>Eukaryota</taxon>
        <taxon>Fungi</taxon>
        <taxon>Fungi incertae sedis</taxon>
        <taxon>Mucoromycota</taxon>
        <taxon>Mucoromycotina</taxon>
        <taxon>Mucoromycetes</taxon>
        <taxon>Mucorales</taxon>
        <taxon>Lichtheimiaceae</taxon>
        <taxon>Circinella</taxon>
    </lineage>
</organism>
<dbReference type="OrthoDB" id="2295345at2759"/>
<dbReference type="EMBL" id="JAEPRB010000084">
    <property type="protein sequence ID" value="KAG2222406.1"/>
    <property type="molecule type" value="Genomic_DNA"/>
</dbReference>
<sequence>MSAHPYVNKHTYDGYLENAADFDARCAGKTTAVPSIVVLYPEVCYGLVRPINVCQRCFVLGRLCFNFSAREAGSNRSTGHRCDQCRLGHIAGCSTNDYATKRGIARSHQWVINNSSVTTHMFSPSVWYHSRVMPARRTG</sequence>
<proteinExistence type="predicted"/>
<evidence type="ECO:0000313" key="1">
    <source>
        <dbReference type="EMBL" id="KAG2222406.1"/>
    </source>
</evidence>
<dbReference type="AlphaFoldDB" id="A0A8H7S6C3"/>
<reference evidence="1 2" key="1">
    <citation type="submission" date="2020-12" db="EMBL/GenBank/DDBJ databases">
        <title>Metabolic potential, ecology and presence of endohyphal bacteria is reflected in genomic diversity of Mucoromycotina.</title>
        <authorList>
            <person name="Muszewska A."/>
            <person name="Okrasinska A."/>
            <person name="Steczkiewicz K."/>
            <person name="Drgas O."/>
            <person name="Orlowska M."/>
            <person name="Perlinska-Lenart U."/>
            <person name="Aleksandrzak-Piekarczyk T."/>
            <person name="Szatraj K."/>
            <person name="Zielenkiewicz U."/>
            <person name="Pilsyk S."/>
            <person name="Malc E."/>
            <person name="Mieczkowski P."/>
            <person name="Kruszewska J.S."/>
            <person name="Biernat P."/>
            <person name="Pawlowska J."/>
        </authorList>
    </citation>
    <scope>NUCLEOTIDE SEQUENCE [LARGE SCALE GENOMIC DNA]</scope>
    <source>
        <strain evidence="1 2">CBS 142.35</strain>
    </source>
</reference>